<reference evidence="2 3" key="1">
    <citation type="journal article" date="2015" name="Stand. Genomic Sci.">
        <title>Genomic Encyclopedia of Bacterial and Archaeal Type Strains, Phase III: the genomes of soil and plant-associated and newly described type strains.</title>
        <authorList>
            <person name="Whitman W.B."/>
            <person name="Woyke T."/>
            <person name="Klenk H.P."/>
            <person name="Zhou Y."/>
            <person name="Lilburn T.G."/>
            <person name="Beck B.J."/>
            <person name="De Vos P."/>
            <person name="Vandamme P."/>
            <person name="Eisen J.A."/>
            <person name="Garrity G."/>
            <person name="Hugenholtz P."/>
            <person name="Kyrpides N.C."/>
        </authorList>
    </citation>
    <scope>NUCLEOTIDE SEQUENCE [LARGE SCALE GENOMIC DNA]</scope>
    <source>
        <strain evidence="2 3">CGMCC 1.10948</strain>
    </source>
</reference>
<organism evidence="2 3">
    <name type="scientific">Bradyrhizobium huanghuaihaiense</name>
    <dbReference type="NCBI Taxonomy" id="990078"/>
    <lineage>
        <taxon>Bacteria</taxon>
        <taxon>Pseudomonadati</taxon>
        <taxon>Pseudomonadota</taxon>
        <taxon>Alphaproteobacteria</taxon>
        <taxon>Hyphomicrobiales</taxon>
        <taxon>Nitrobacteraceae</taxon>
        <taxon>Bradyrhizobium</taxon>
    </lineage>
</organism>
<gene>
    <name evidence="2" type="ORF">IQ16_03595</name>
</gene>
<name>A0A562RN05_9BRAD</name>
<comment type="caution">
    <text evidence="2">The sequence shown here is derived from an EMBL/GenBank/DDBJ whole genome shotgun (WGS) entry which is preliminary data.</text>
</comment>
<dbReference type="EMBL" id="VLLA01000008">
    <property type="protein sequence ID" value="TWI70422.1"/>
    <property type="molecule type" value="Genomic_DNA"/>
</dbReference>
<accession>A0A562RN05</accession>
<protein>
    <submittedName>
        <fullName evidence="2">Uncharacterized protein</fullName>
    </submittedName>
</protein>
<keyword evidence="3" id="KW-1185">Reference proteome</keyword>
<dbReference type="RefSeq" id="WP_018646261.1">
    <property type="nucleotide sequence ID" value="NZ_VLLA01000008.1"/>
</dbReference>
<dbReference type="OrthoDB" id="8101345at2"/>
<feature type="region of interest" description="Disordered" evidence="1">
    <location>
        <begin position="64"/>
        <end position="88"/>
    </location>
</feature>
<dbReference type="Proteomes" id="UP000316291">
    <property type="component" value="Unassembled WGS sequence"/>
</dbReference>
<evidence type="ECO:0000313" key="2">
    <source>
        <dbReference type="EMBL" id="TWI70422.1"/>
    </source>
</evidence>
<dbReference type="AlphaFoldDB" id="A0A562RN05"/>
<proteinExistence type="predicted"/>
<evidence type="ECO:0000313" key="3">
    <source>
        <dbReference type="Proteomes" id="UP000316291"/>
    </source>
</evidence>
<sequence>MAAPVEQQPVDEAAELEIAAAQAIEACGGDLVQTIKALIVANGMLEQELSDVYAKASRGFLRGRRVARRKDSSPAEKAEPAQKKPNSA</sequence>
<evidence type="ECO:0000256" key="1">
    <source>
        <dbReference type="SAM" id="MobiDB-lite"/>
    </source>
</evidence>
<feature type="compositionally biased region" description="Basic and acidic residues" evidence="1">
    <location>
        <begin position="69"/>
        <end position="82"/>
    </location>
</feature>